<evidence type="ECO:0000256" key="4">
    <source>
        <dbReference type="ARBA" id="ARBA00022840"/>
    </source>
</evidence>
<evidence type="ECO:0000256" key="1">
    <source>
        <dbReference type="ARBA" id="ARBA00022723"/>
    </source>
</evidence>
<feature type="coiled-coil region" evidence="7">
    <location>
        <begin position="390"/>
        <end position="625"/>
    </location>
</feature>
<feature type="coiled-coil region" evidence="7">
    <location>
        <begin position="851"/>
        <end position="878"/>
    </location>
</feature>
<dbReference type="Gene3D" id="3.40.50.300">
    <property type="entry name" value="P-loop containing nucleotide triphosphate hydrolases"/>
    <property type="match status" value="1"/>
</dbReference>
<dbReference type="Gene3D" id="1.10.287.1490">
    <property type="match status" value="1"/>
</dbReference>
<dbReference type="PANTHER" id="PTHR18867">
    <property type="entry name" value="RAD50"/>
    <property type="match status" value="1"/>
</dbReference>
<dbReference type="SUPFAM" id="SSF75712">
    <property type="entry name" value="Rad50 coiled-coil Zn hook"/>
    <property type="match status" value="1"/>
</dbReference>
<keyword evidence="5 7" id="KW-0175">Coiled coil</keyword>
<name>A0A8S3QA45_MYTED</name>
<proteinExistence type="predicted"/>
<feature type="binding site" evidence="6">
    <location>
        <position position="242"/>
    </location>
    <ligand>
        <name>Zn(2+)</name>
        <dbReference type="ChEBI" id="CHEBI:29105"/>
    </ligand>
</feature>
<dbReference type="GO" id="GO:0006302">
    <property type="term" value="P:double-strand break repair"/>
    <property type="evidence" value="ECO:0007669"/>
    <property type="project" value="TreeGrafter"/>
</dbReference>
<feature type="coiled-coil region" evidence="7">
    <location>
        <begin position="54"/>
        <end position="111"/>
    </location>
</feature>
<dbReference type="PROSITE" id="PS51131">
    <property type="entry name" value="ZN_HOOK"/>
    <property type="match status" value="1"/>
</dbReference>
<dbReference type="SUPFAM" id="SSF52540">
    <property type="entry name" value="P-loop containing nucleoside triphosphate hydrolases"/>
    <property type="match status" value="1"/>
</dbReference>
<dbReference type="PANTHER" id="PTHR18867:SF12">
    <property type="entry name" value="DNA REPAIR PROTEIN RAD50"/>
    <property type="match status" value="1"/>
</dbReference>
<dbReference type="GO" id="GO:0005524">
    <property type="term" value="F:ATP binding"/>
    <property type="evidence" value="ECO:0007669"/>
    <property type="project" value="UniProtKB-KW"/>
</dbReference>
<keyword evidence="4" id="KW-0067">ATP-binding</keyword>
<sequence length="955" mass="111037">MKEIFYGVLKKFVTNPPSYRALCLLGCKFKYHVSNDLKDNNTKVKQINQKLSQVDASAGKLEQLTRELKRAEHDLKSTEGTVDIPKLKQEIDQLAKDKLELDAKISQLSSEMNRLHLQSSAQAQIDVLKKDKGSKDENIRRLKAKQEDTISYLLGHMPTTNIRTQIDDYIGETLRKKEEDLKTLEEKIFSVCGSQNFDDGLLTFKDKMSQTQDTRGSLLGAEHFFKKYATDLEKDDPCCPLCHREFDTDQEVKELVIELKNKLRMVPAKLQKAEKDLDEFRKKYDSMMQLKPLKENISTLTSKEIPELKTKLKKLHEDIGTLRTTIEEKEDDLQTKEGDEDMAKQVQPDVVQIDRYQGEVIELDKKITSQQSTLSGGSSDRTLQDVIDEKEDHQMKVDTITKNLDRKRQKINDHSEELARLKSQINTLKEEKLQIDSDLQQRYKLEEDKATLLSESDQIQREIQNQIDKKKSEKETITAEKEDKIEQAKSQVDMLKNDASKVKNVNQEIKSYINQGKAETLGEIRKKKEQVETKTEKKETEKKEANQNITKIQNDLATQQTRERELLDNLQLRKKTKEIDDVQQKIADLKEQLGDIDVTHLDRERKRLQTQQEELMKEKHHAEGRQRGFEDQIRNIKSELKSDMYKGAPQKFRDKMIVLRTTELAITDLEKYYKALDTAIMRYHSLKMEEINKIIRELWRNTYRGNALAETFCLNCGILALDEPTTNLDRENIESLAFALVEIIKGRVHQKNFQLVIITHDEDFVELLGRSEYVDEFFKVRKDQSGYSQLVRARVHDDNITKRNVLIEQFADKYQFGGFSGCEITDEKYRSFIENVRNKLDTMVTEGKNLKVDFEEKEKKVQLKIDELKENKTKLEQSEHIKRNMMRTYRLPSCSVVIEYGSDGNVNVCMLSSVKLVQHRLVISTEFAVKNIVTRSMISDWWAISVCIVSIVSPV</sequence>
<reference evidence="9" key="1">
    <citation type="submission" date="2021-03" db="EMBL/GenBank/DDBJ databases">
        <authorList>
            <person name="Bekaert M."/>
        </authorList>
    </citation>
    <scope>NUCLEOTIDE SEQUENCE</scope>
</reference>
<evidence type="ECO:0000259" key="8">
    <source>
        <dbReference type="PROSITE" id="PS51131"/>
    </source>
</evidence>
<feature type="binding site" evidence="6">
    <location>
        <position position="239"/>
    </location>
    <ligand>
        <name>Zn(2+)</name>
        <dbReference type="ChEBI" id="CHEBI:29105"/>
    </ligand>
</feature>
<keyword evidence="1 6" id="KW-0479">Metal-binding</keyword>
<gene>
    <name evidence="9" type="ORF">MEDL_7613</name>
</gene>
<keyword evidence="3 6" id="KW-0862">Zinc</keyword>
<evidence type="ECO:0000256" key="2">
    <source>
        <dbReference type="ARBA" id="ARBA00022741"/>
    </source>
</evidence>
<dbReference type="GO" id="GO:0016787">
    <property type="term" value="F:hydrolase activity"/>
    <property type="evidence" value="ECO:0007669"/>
    <property type="project" value="UniProtKB-KW"/>
</dbReference>
<comment type="caution">
    <text evidence="9">The sequence shown here is derived from an EMBL/GenBank/DDBJ whole genome shotgun (WGS) entry which is preliminary data.</text>
</comment>
<dbReference type="EC" id="3.6.-.-" evidence="9"/>
<dbReference type="GO" id="GO:0000794">
    <property type="term" value="C:condensed nuclear chromosome"/>
    <property type="evidence" value="ECO:0007669"/>
    <property type="project" value="TreeGrafter"/>
</dbReference>
<dbReference type="GO" id="GO:0051880">
    <property type="term" value="F:G-quadruplex DNA binding"/>
    <property type="evidence" value="ECO:0007669"/>
    <property type="project" value="TreeGrafter"/>
</dbReference>
<dbReference type="GO" id="GO:0070192">
    <property type="term" value="P:chromosome organization involved in meiotic cell cycle"/>
    <property type="evidence" value="ECO:0007669"/>
    <property type="project" value="TreeGrafter"/>
</dbReference>
<keyword evidence="10" id="KW-1185">Reference proteome</keyword>
<dbReference type="OrthoDB" id="18797at2759"/>
<dbReference type="Proteomes" id="UP000683360">
    <property type="component" value="Unassembled WGS sequence"/>
</dbReference>
<dbReference type="GO" id="GO:0030870">
    <property type="term" value="C:Mre11 complex"/>
    <property type="evidence" value="ECO:0007669"/>
    <property type="project" value="TreeGrafter"/>
</dbReference>
<dbReference type="Pfam" id="PF04423">
    <property type="entry name" value="Rad50_zn_hook"/>
    <property type="match status" value="1"/>
</dbReference>
<organism evidence="9 10">
    <name type="scientific">Mytilus edulis</name>
    <name type="common">Blue mussel</name>
    <dbReference type="NCBI Taxonomy" id="6550"/>
    <lineage>
        <taxon>Eukaryota</taxon>
        <taxon>Metazoa</taxon>
        <taxon>Spiralia</taxon>
        <taxon>Lophotrochozoa</taxon>
        <taxon>Mollusca</taxon>
        <taxon>Bivalvia</taxon>
        <taxon>Autobranchia</taxon>
        <taxon>Pteriomorphia</taxon>
        <taxon>Mytilida</taxon>
        <taxon>Mytiloidea</taxon>
        <taxon>Mytilidae</taxon>
        <taxon>Mytilinae</taxon>
        <taxon>Mytilus</taxon>
    </lineage>
</organism>
<evidence type="ECO:0000256" key="7">
    <source>
        <dbReference type="SAM" id="Coils"/>
    </source>
</evidence>
<accession>A0A8S3QA45</accession>
<keyword evidence="2" id="KW-0547">Nucleotide-binding</keyword>
<dbReference type="GO" id="GO:0007004">
    <property type="term" value="P:telomere maintenance via telomerase"/>
    <property type="evidence" value="ECO:0007669"/>
    <property type="project" value="TreeGrafter"/>
</dbReference>
<evidence type="ECO:0000313" key="9">
    <source>
        <dbReference type="EMBL" id="CAG2192451.1"/>
    </source>
</evidence>
<feature type="coiled-coil region" evidence="7">
    <location>
        <begin position="270"/>
        <end position="332"/>
    </location>
</feature>
<evidence type="ECO:0000256" key="3">
    <source>
        <dbReference type="ARBA" id="ARBA00022833"/>
    </source>
</evidence>
<evidence type="ECO:0000256" key="5">
    <source>
        <dbReference type="ARBA" id="ARBA00023054"/>
    </source>
</evidence>
<dbReference type="GO" id="GO:0003691">
    <property type="term" value="F:double-stranded telomeric DNA binding"/>
    <property type="evidence" value="ECO:0007669"/>
    <property type="project" value="TreeGrafter"/>
</dbReference>
<evidence type="ECO:0000256" key="6">
    <source>
        <dbReference type="PROSITE-ProRule" id="PRU00471"/>
    </source>
</evidence>
<dbReference type="GO" id="GO:0043047">
    <property type="term" value="F:single-stranded telomeric DNA binding"/>
    <property type="evidence" value="ECO:0007669"/>
    <property type="project" value="TreeGrafter"/>
</dbReference>
<dbReference type="EMBL" id="CAJPWZ010000393">
    <property type="protein sequence ID" value="CAG2192451.1"/>
    <property type="molecule type" value="Genomic_DNA"/>
</dbReference>
<dbReference type="GO" id="GO:0000722">
    <property type="term" value="P:telomere maintenance via recombination"/>
    <property type="evidence" value="ECO:0007669"/>
    <property type="project" value="TreeGrafter"/>
</dbReference>
<keyword evidence="9" id="KW-0378">Hydrolase</keyword>
<protein>
    <submittedName>
        <fullName evidence="9">RAD50</fullName>
        <ecNumber evidence="9">3.6.-.-</ecNumber>
    </submittedName>
</protein>
<dbReference type="InterPro" id="IPR027417">
    <property type="entry name" value="P-loop_NTPase"/>
</dbReference>
<dbReference type="GO" id="GO:0046872">
    <property type="term" value="F:metal ion binding"/>
    <property type="evidence" value="ECO:0007669"/>
    <property type="project" value="UniProtKB-UniRule"/>
</dbReference>
<feature type="domain" description="Zinc-hook" evidence="8">
    <location>
        <begin position="194"/>
        <end position="292"/>
    </location>
</feature>
<dbReference type="AlphaFoldDB" id="A0A8S3QA45"/>
<evidence type="ECO:0000313" key="10">
    <source>
        <dbReference type="Proteomes" id="UP000683360"/>
    </source>
</evidence>
<dbReference type="InterPro" id="IPR013134">
    <property type="entry name" value="Zn_hook_RAD50"/>
</dbReference>